<protein>
    <submittedName>
        <fullName evidence="1">Uncharacterized protein</fullName>
    </submittedName>
</protein>
<dbReference type="AlphaFoldDB" id="A0A6M3J9K3"/>
<dbReference type="EMBL" id="MT141543">
    <property type="protein sequence ID" value="QJA65717.1"/>
    <property type="molecule type" value="Genomic_DNA"/>
</dbReference>
<evidence type="ECO:0000313" key="2">
    <source>
        <dbReference type="EMBL" id="QJA81950.1"/>
    </source>
</evidence>
<name>A0A6M3J9K3_9ZZZZ</name>
<dbReference type="EMBL" id="MT142475">
    <property type="protein sequence ID" value="QJA81950.1"/>
    <property type="molecule type" value="Genomic_DNA"/>
</dbReference>
<organism evidence="1">
    <name type="scientific">viral metagenome</name>
    <dbReference type="NCBI Taxonomy" id="1070528"/>
    <lineage>
        <taxon>unclassified sequences</taxon>
        <taxon>metagenomes</taxon>
        <taxon>organismal metagenomes</taxon>
    </lineage>
</organism>
<gene>
    <name evidence="2" type="ORF">MM415A00465_0008</name>
    <name evidence="1" type="ORF">MM415B00381_0030</name>
</gene>
<sequence length="213" mass="23595">MFDLGSVKTISGVYLSGANFTNFTMVHSSSTAFTASTATTYSLVWDGRVQQYKGFFSLAANVKAIKIQIPTQAPFNEATFFSLGSVGILTTSMITFPSDPQYPYEFTINQKSINNEMETGGFESVSLTNNLYLEFNFGWSAILNKNVYAVEYFGGIGIQDPILFNENKGDISKYYVCRRTTPITVSWEDGEYSTASNSMGISKINTIGFREII</sequence>
<reference evidence="1" key="1">
    <citation type="submission" date="2020-03" db="EMBL/GenBank/DDBJ databases">
        <title>The deep terrestrial virosphere.</title>
        <authorList>
            <person name="Holmfeldt K."/>
            <person name="Nilsson E."/>
            <person name="Simone D."/>
            <person name="Lopez-Fernandez M."/>
            <person name="Wu X."/>
            <person name="de Brujin I."/>
            <person name="Lundin D."/>
            <person name="Andersson A."/>
            <person name="Bertilsson S."/>
            <person name="Dopson M."/>
        </authorList>
    </citation>
    <scope>NUCLEOTIDE SEQUENCE</scope>
    <source>
        <strain evidence="2">MM415A00465</strain>
        <strain evidence="1">MM415B00381</strain>
    </source>
</reference>
<proteinExistence type="predicted"/>
<evidence type="ECO:0000313" key="1">
    <source>
        <dbReference type="EMBL" id="QJA65717.1"/>
    </source>
</evidence>
<accession>A0A6M3J9K3</accession>